<keyword evidence="1" id="KW-0489">Methyltransferase</keyword>
<dbReference type="AlphaFoldDB" id="A0A9W8RMY1"/>
<dbReference type="PIRSF" id="PIRSF005739">
    <property type="entry name" value="O-mtase"/>
    <property type="match status" value="1"/>
</dbReference>
<keyword evidence="2" id="KW-0808">Transferase</keyword>
<evidence type="ECO:0008006" key="9">
    <source>
        <dbReference type="Google" id="ProtNLM"/>
    </source>
</evidence>
<dbReference type="Proteomes" id="UP001152049">
    <property type="component" value="Unassembled WGS sequence"/>
</dbReference>
<dbReference type="InterPro" id="IPR001077">
    <property type="entry name" value="COMT_C"/>
</dbReference>
<evidence type="ECO:0000313" key="8">
    <source>
        <dbReference type="Proteomes" id="UP001152049"/>
    </source>
</evidence>
<dbReference type="GO" id="GO:0032259">
    <property type="term" value="P:methylation"/>
    <property type="evidence" value="ECO:0007669"/>
    <property type="project" value="UniProtKB-KW"/>
</dbReference>
<evidence type="ECO:0000256" key="3">
    <source>
        <dbReference type="ARBA" id="ARBA00022691"/>
    </source>
</evidence>
<dbReference type="OrthoDB" id="3340390at2759"/>
<dbReference type="InterPro" id="IPR012967">
    <property type="entry name" value="COMT_dimerisation"/>
</dbReference>
<dbReference type="Gene3D" id="3.40.50.150">
    <property type="entry name" value="Vaccinia Virus protein VP39"/>
    <property type="match status" value="1"/>
</dbReference>
<dbReference type="SUPFAM" id="SSF53335">
    <property type="entry name" value="S-adenosyl-L-methionine-dependent methyltransferases"/>
    <property type="match status" value="1"/>
</dbReference>
<evidence type="ECO:0000313" key="7">
    <source>
        <dbReference type="EMBL" id="KAJ4244757.1"/>
    </source>
</evidence>
<dbReference type="InterPro" id="IPR036388">
    <property type="entry name" value="WH-like_DNA-bd_sf"/>
</dbReference>
<dbReference type="InterPro" id="IPR016461">
    <property type="entry name" value="COMT-like"/>
</dbReference>
<dbReference type="InterPro" id="IPR029063">
    <property type="entry name" value="SAM-dependent_MTases_sf"/>
</dbReference>
<protein>
    <recommendedName>
        <fullName evidence="9">O-methyltransferase domain-containing protein</fullName>
    </recommendedName>
</protein>
<sequence>MASSPSDLLAELNKFSAEDLASDAQSRKRAAELSKKLTATLSDPVNSAIELVFSPFVVVAARIAIDLNLFNIIEEHKEGISTDKLAQESGGQSLLVFRLLRLLASVGFINEKDENLWAPAPLTHAMAIPTVAAGHRMVLDLIVSSAIKGPEFLRVNGHVSPSDPKNGFMQYAHHTNRDVFGFMITKPEILKDFDLFMGNTMGNRGYWYDWFPVKERLLDDLDPSNTLLVDVGGGKGHDLASFRSIFPESGSLVLQELAQVLERIGSDDLHPSIKRMQHDFFTEQPIKGARAYFLHHILHDWSDQHCLGILKHLRDAMKPGYSKLLIHELILPDVGATAQQCIFDMTMMAFNSAMERSRSQWTALLSEAGFDIVEFCVNDEDSDGLVEAVVRV</sequence>
<feature type="domain" description="O-methyltransferase dimerisation" evidence="6">
    <location>
        <begin position="59"/>
        <end position="123"/>
    </location>
</feature>
<dbReference type="PANTHER" id="PTHR43712">
    <property type="entry name" value="PUTATIVE (AFU_ORTHOLOGUE AFUA_4G14580)-RELATED"/>
    <property type="match status" value="1"/>
</dbReference>
<dbReference type="Pfam" id="PF08100">
    <property type="entry name" value="Dimerisation"/>
    <property type="match status" value="1"/>
</dbReference>
<dbReference type="Gene3D" id="1.10.10.10">
    <property type="entry name" value="Winged helix-like DNA-binding domain superfamily/Winged helix DNA-binding domain"/>
    <property type="match status" value="1"/>
</dbReference>
<keyword evidence="3" id="KW-0949">S-adenosyl-L-methionine</keyword>
<evidence type="ECO:0000256" key="2">
    <source>
        <dbReference type="ARBA" id="ARBA00022679"/>
    </source>
</evidence>
<evidence type="ECO:0000259" key="6">
    <source>
        <dbReference type="Pfam" id="PF08100"/>
    </source>
</evidence>
<dbReference type="InterPro" id="IPR036390">
    <property type="entry name" value="WH_DNA-bd_sf"/>
</dbReference>
<dbReference type="GO" id="GO:0008171">
    <property type="term" value="F:O-methyltransferase activity"/>
    <property type="evidence" value="ECO:0007669"/>
    <property type="project" value="InterPro"/>
</dbReference>
<feature type="domain" description="O-methyltransferase C-terminal" evidence="5">
    <location>
        <begin position="226"/>
        <end position="370"/>
    </location>
</feature>
<gene>
    <name evidence="7" type="ORF">NW762_014333</name>
</gene>
<evidence type="ECO:0000259" key="5">
    <source>
        <dbReference type="Pfam" id="PF00891"/>
    </source>
</evidence>
<dbReference type="Pfam" id="PF00891">
    <property type="entry name" value="Methyltransf_2"/>
    <property type="match status" value="1"/>
</dbReference>
<accession>A0A9W8RMY1</accession>
<keyword evidence="8" id="KW-1185">Reference proteome</keyword>
<comment type="caution">
    <text evidence="7">The sequence shown here is derived from an EMBL/GenBank/DDBJ whole genome shotgun (WGS) entry which is preliminary data.</text>
</comment>
<reference evidence="7" key="1">
    <citation type="submission" date="2022-09" db="EMBL/GenBank/DDBJ databases">
        <title>Fusarium specimens isolated from Avocado Roots.</title>
        <authorList>
            <person name="Stajich J."/>
            <person name="Roper C."/>
            <person name="Heimlech-Rivalta G."/>
        </authorList>
    </citation>
    <scope>NUCLEOTIDE SEQUENCE</scope>
    <source>
        <strain evidence="7">CF00136</strain>
    </source>
</reference>
<evidence type="ECO:0000256" key="4">
    <source>
        <dbReference type="PIRSR" id="PIRSR005739-1"/>
    </source>
</evidence>
<dbReference type="SUPFAM" id="SSF46785">
    <property type="entry name" value="Winged helix' DNA-binding domain"/>
    <property type="match status" value="1"/>
</dbReference>
<dbReference type="PROSITE" id="PS51683">
    <property type="entry name" value="SAM_OMT_II"/>
    <property type="match status" value="1"/>
</dbReference>
<dbReference type="EMBL" id="JAOQAZ010000049">
    <property type="protein sequence ID" value="KAJ4244757.1"/>
    <property type="molecule type" value="Genomic_DNA"/>
</dbReference>
<dbReference type="PANTHER" id="PTHR43712:SF1">
    <property type="entry name" value="HYPOTHETICAL O-METHYLTRANSFERASE (EUROFUNG)-RELATED"/>
    <property type="match status" value="1"/>
</dbReference>
<feature type="active site" description="Proton acceptor" evidence="4">
    <location>
        <position position="299"/>
    </location>
</feature>
<name>A0A9W8RMY1_9HYPO</name>
<evidence type="ECO:0000256" key="1">
    <source>
        <dbReference type="ARBA" id="ARBA00022603"/>
    </source>
</evidence>
<proteinExistence type="predicted"/>
<dbReference type="GO" id="GO:0046983">
    <property type="term" value="F:protein dimerization activity"/>
    <property type="evidence" value="ECO:0007669"/>
    <property type="project" value="InterPro"/>
</dbReference>
<organism evidence="7 8">
    <name type="scientific">Fusarium torreyae</name>
    <dbReference type="NCBI Taxonomy" id="1237075"/>
    <lineage>
        <taxon>Eukaryota</taxon>
        <taxon>Fungi</taxon>
        <taxon>Dikarya</taxon>
        <taxon>Ascomycota</taxon>
        <taxon>Pezizomycotina</taxon>
        <taxon>Sordariomycetes</taxon>
        <taxon>Hypocreomycetidae</taxon>
        <taxon>Hypocreales</taxon>
        <taxon>Nectriaceae</taxon>
        <taxon>Fusarium</taxon>
    </lineage>
</organism>